<evidence type="ECO:0000256" key="9">
    <source>
        <dbReference type="ARBA" id="ARBA00022989"/>
    </source>
</evidence>
<evidence type="ECO:0000256" key="1">
    <source>
        <dbReference type="ARBA" id="ARBA00004429"/>
    </source>
</evidence>
<keyword evidence="5" id="KW-0349">Heme</keyword>
<evidence type="ECO:0000313" key="13">
    <source>
        <dbReference type="EMBL" id="MPN10648.1"/>
    </source>
</evidence>
<dbReference type="Pfam" id="PF01654">
    <property type="entry name" value="Cyt_bd_oxida_I"/>
    <property type="match status" value="1"/>
</dbReference>
<evidence type="ECO:0000256" key="11">
    <source>
        <dbReference type="ARBA" id="ARBA00023136"/>
    </source>
</evidence>
<organism evidence="13">
    <name type="scientific">bioreactor metagenome</name>
    <dbReference type="NCBI Taxonomy" id="1076179"/>
    <lineage>
        <taxon>unclassified sequences</taxon>
        <taxon>metagenomes</taxon>
        <taxon>ecological metagenomes</taxon>
    </lineage>
</organism>
<feature type="transmembrane region" description="Helical" evidence="12">
    <location>
        <begin position="93"/>
        <end position="115"/>
    </location>
</feature>
<protein>
    <submittedName>
        <fullName evidence="13">Cytochrome bd ubiquinol oxidase subunit 1</fullName>
        <ecNumber evidence="13">1.10.3.-</ecNumber>
    </submittedName>
</protein>
<keyword evidence="9 12" id="KW-1133">Transmembrane helix</keyword>
<keyword evidence="8" id="KW-0249">Electron transport</keyword>
<evidence type="ECO:0000256" key="12">
    <source>
        <dbReference type="SAM" id="Phobius"/>
    </source>
</evidence>
<dbReference type="GO" id="GO:0009055">
    <property type="term" value="F:electron transfer activity"/>
    <property type="evidence" value="ECO:0007669"/>
    <property type="project" value="InterPro"/>
</dbReference>
<sequence length="194" mass="21314">MKGGADVPPQVQAAFEEHGHTLGYALLLKRYVDDPRQATPQQISQAAWDTVPRVAPLFWAFRLMVGLGFFFILLTAVFFWLSARRKLDAHRWLLKVAVWSIPLPWIAAELGWIVAEVGRQPWVIEGVLPTAVAVSNLGASTVLLTIAGFVAIYTVLLVIEMKLMLKAIRKGPDDHALARVEGRPAASADLAPAQ</sequence>
<dbReference type="InterPro" id="IPR002585">
    <property type="entry name" value="Cyt-d_ubiquinol_oxidase_su_1"/>
</dbReference>
<feature type="transmembrane region" description="Helical" evidence="12">
    <location>
        <begin position="59"/>
        <end position="81"/>
    </location>
</feature>
<dbReference type="PANTHER" id="PTHR30365">
    <property type="entry name" value="CYTOCHROME D UBIQUINOL OXIDASE"/>
    <property type="match status" value="1"/>
</dbReference>
<keyword evidence="11 12" id="KW-0472">Membrane</keyword>
<keyword evidence="7" id="KW-0479">Metal-binding</keyword>
<dbReference type="PANTHER" id="PTHR30365:SF0">
    <property type="entry name" value="CYTOCHROME BD-I UBIQUINOL OXIDASE SUBUNIT 1"/>
    <property type="match status" value="1"/>
</dbReference>
<dbReference type="GO" id="GO:0046872">
    <property type="term" value="F:metal ion binding"/>
    <property type="evidence" value="ECO:0007669"/>
    <property type="project" value="UniProtKB-KW"/>
</dbReference>
<dbReference type="GO" id="GO:0070069">
    <property type="term" value="C:cytochrome complex"/>
    <property type="evidence" value="ECO:0007669"/>
    <property type="project" value="InterPro"/>
</dbReference>
<dbReference type="EC" id="1.10.3.-" evidence="13"/>
<reference evidence="13" key="1">
    <citation type="submission" date="2019-08" db="EMBL/GenBank/DDBJ databases">
        <authorList>
            <person name="Kucharzyk K."/>
            <person name="Murdoch R.W."/>
            <person name="Higgins S."/>
            <person name="Loffler F."/>
        </authorList>
    </citation>
    <scope>NUCLEOTIDE SEQUENCE</scope>
</reference>
<evidence type="ECO:0000256" key="5">
    <source>
        <dbReference type="ARBA" id="ARBA00022617"/>
    </source>
</evidence>
<evidence type="ECO:0000256" key="8">
    <source>
        <dbReference type="ARBA" id="ARBA00022982"/>
    </source>
</evidence>
<keyword evidence="4" id="KW-0997">Cell inner membrane</keyword>
<dbReference type="GO" id="GO:0020037">
    <property type="term" value="F:heme binding"/>
    <property type="evidence" value="ECO:0007669"/>
    <property type="project" value="TreeGrafter"/>
</dbReference>
<evidence type="ECO:0000256" key="10">
    <source>
        <dbReference type="ARBA" id="ARBA00023004"/>
    </source>
</evidence>
<evidence type="ECO:0000256" key="3">
    <source>
        <dbReference type="ARBA" id="ARBA00022475"/>
    </source>
</evidence>
<evidence type="ECO:0000256" key="6">
    <source>
        <dbReference type="ARBA" id="ARBA00022692"/>
    </source>
</evidence>
<dbReference type="AlphaFoldDB" id="A0A645F8H0"/>
<dbReference type="GO" id="GO:0019646">
    <property type="term" value="P:aerobic electron transport chain"/>
    <property type="evidence" value="ECO:0007669"/>
    <property type="project" value="InterPro"/>
</dbReference>
<keyword evidence="10" id="KW-0408">Iron</keyword>
<keyword evidence="13" id="KW-0560">Oxidoreductase</keyword>
<proteinExistence type="predicted"/>
<name>A0A645F8H0_9ZZZZ</name>
<keyword evidence="6 12" id="KW-0812">Transmembrane</keyword>
<comment type="subcellular location">
    <subcellularLocation>
        <location evidence="1">Cell inner membrane</location>
        <topology evidence="1">Multi-pass membrane protein</topology>
    </subcellularLocation>
</comment>
<comment type="caution">
    <text evidence="13">The sequence shown here is derived from an EMBL/GenBank/DDBJ whole genome shotgun (WGS) entry which is preliminary data.</text>
</comment>
<dbReference type="GO" id="GO:0005886">
    <property type="term" value="C:plasma membrane"/>
    <property type="evidence" value="ECO:0007669"/>
    <property type="project" value="UniProtKB-SubCell"/>
</dbReference>
<keyword evidence="3" id="KW-1003">Cell membrane</keyword>
<dbReference type="EMBL" id="VSSQ01056815">
    <property type="protein sequence ID" value="MPN10648.1"/>
    <property type="molecule type" value="Genomic_DNA"/>
</dbReference>
<feature type="transmembrane region" description="Helical" evidence="12">
    <location>
        <begin position="135"/>
        <end position="159"/>
    </location>
</feature>
<keyword evidence="2" id="KW-0813">Transport</keyword>
<gene>
    <name evidence="13" type="primary">cydA_17</name>
    <name evidence="13" type="ORF">SDC9_157943</name>
</gene>
<evidence type="ECO:0000256" key="7">
    <source>
        <dbReference type="ARBA" id="ARBA00022723"/>
    </source>
</evidence>
<dbReference type="GO" id="GO:0016682">
    <property type="term" value="F:oxidoreductase activity, acting on diphenols and related substances as donors, oxygen as acceptor"/>
    <property type="evidence" value="ECO:0007669"/>
    <property type="project" value="TreeGrafter"/>
</dbReference>
<accession>A0A645F8H0</accession>
<evidence type="ECO:0000256" key="2">
    <source>
        <dbReference type="ARBA" id="ARBA00022448"/>
    </source>
</evidence>
<evidence type="ECO:0000256" key="4">
    <source>
        <dbReference type="ARBA" id="ARBA00022519"/>
    </source>
</evidence>